<sequence length="59" mass="6783">MRILDVRAVRFDMEGMTGGILGEDEDINVKKEEEVDIKVEIDRSPRSPDTDLLEESQVY</sequence>
<protein>
    <submittedName>
        <fullName evidence="2">Uncharacterized protein</fullName>
    </submittedName>
</protein>
<dbReference type="EMBL" id="JBANRG010000012">
    <property type="protein sequence ID" value="KAK7461978.1"/>
    <property type="molecule type" value="Genomic_DNA"/>
</dbReference>
<accession>A0ABR1JME3</accession>
<keyword evidence="3" id="KW-1185">Reference proteome</keyword>
<reference evidence="2 3" key="1">
    <citation type="submission" date="2024-01" db="EMBL/GenBank/DDBJ databases">
        <title>A draft genome for the cacao thread blight pathogen Marasmiellus scandens.</title>
        <authorList>
            <person name="Baruah I.K."/>
            <person name="Leung J."/>
            <person name="Bukari Y."/>
            <person name="Amoako-Attah I."/>
            <person name="Meinhardt L.W."/>
            <person name="Bailey B.A."/>
            <person name="Cohen S.P."/>
        </authorList>
    </citation>
    <scope>NUCLEOTIDE SEQUENCE [LARGE SCALE GENOMIC DNA]</scope>
    <source>
        <strain evidence="2 3">GH-19</strain>
    </source>
</reference>
<evidence type="ECO:0000313" key="3">
    <source>
        <dbReference type="Proteomes" id="UP001498398"/>
    </source>
</evidence>
<feature type="compositionally biased region" description="Basic and acidic residues" evidence="1">
    <location>
        <begin position="40"/>
        <end position="49"/>
    </location>
</feature>
<gene>
    <name evidence="2" type="ORF">VKT23_008410</name>
</gene>
<evidence type="ECO:0000313" key="2">
    <source>
        <dbReference type="EMBL" id="KAK7461978.1"/>
    </source>
</evidence>
<organism evidence="2 3">
    <name type="scientific">Marasmiellus scandens</name>
    <dbReference type="NCBI Taxonomy" id="2682957"/>
    <lineage>
        <taxon>Eukaryota</taxon>
        <taxon>Fungi</taxon>
        <taxon>Dikarya</taxon>
        <taxon>Basidiomycota</taxon>
        <taxon>Agaricomycotina</taxon>
        <taxon>Agaricomycetes</taxon>
        <taxon>Agaricomycetidae</taxon>
        <taxon>Agaricales</taxon>
        <taxon>Marasmiineae</taxon>
        <taxon>Omphalotaceae</taxon>
        <taxon>Marasmiellus</taxon>
    </lineage>
</organism>
<proteinExistence type="predicted"/>
<evidence type="ECO:0000256" key="1">
    <source>
        <dbReference type="SAM" id="MobiDB-lite"/>
    </source>
</evidence>
<name>A0ABR1JME3_9AGAR</name>
<dbReference type="Proteomes" id="UP001498398">
    <property type="component" value="Unassembled WGS sequence"/>
</dbReference>
<feature type="region of interest" description="Disordered" evidence="1">
    <location>
        <begin position="40"/>
        <end position="59"/>
    </location>
</feature>
<comment type="caution">
    <text evidence="2">The sequence shown here is derived from an EMBL/GenBank/DDBJ whole genome shotgun (WGS) entry which is preliminary data.</text>
</comment>